<dbReference type="InterPro" id="IPR055140">
    <property type="entry name" value="Thiolase_C_2"/>
</dbReference>
<dbReference type="PANTHER" id="PTHR42870:SF1">
    <property type="entry name" value="NON-SPECIFIC LIPID-TRANSFER PROTEIN-LIKE 2"/>
    <property type="match status" value="1"/>
</dbReference>
<evidence type="ECO:0000259" key="1">
    <source>
        <dbReference type="Pfam" id="PF00108"/>
    </source>
</evidence>
<gene>
    <name evidence="3" type="ORF">J2X09_004201</name>
</gene>
<dbReference type="InterPro" id="IPR016039">
    <property type="entry name" value="Thiolase-like"/>
</dbReference>
<evidence type="ECO:0000313" key="3">
    <source>
        <dbReference type="EMBL" id="MDR7096444.1"/>
    </source>
</evidence>
<comment type="caution">
    <text evidence="3">The sequence shown here is derived from an EMBL/GenBank/DDBJ whole genome shotgun (WGS) entry which is preliminary data.</text>
</comment>
<evidence type="ECO:0000259" key="2">
    <source>
        <dbReference type="Pfam" id="PF22691"/>
    </source>
</evidence>
<dbReference type="EMBL" id="JAVDWE010000014">
    <property type="protein sequence ID" value="MDR7096444.1"/>
    <property type="molecule type" value="Genomic_DNA"/>
</dbReference>
<dbReference type="Pfam" id="PF22691">
    <property type="entry name" value="Thiolase_C_1"/>
    <property type="match status" value="1"/>
</dbReference>
<dbReference type="InterPro" id="IPR020616">
    <property type="entry name" value="Thiolase_N"/>
</dbReference>
<reference evidence="3 4" key="1">
    <citation type="submission" date="2023-07" db="EMBL/GenBank/DDBJ databases">
        <title>Sorghum-associated microbial communities from plants grown in Nebraska, USA.</title>
        <authorList>
            <person name="Schachtman D."/>
        </authorList>
    </citation>
    <scope>NUCLEOTIDE SEQUENCE [LARGE SCALE GENOMIC DNA]</scope>
    <source>
        <strain evidence="3 4">BE240</strain>
    </source>
</reference>
<dbReference type="Proteomes" id="UP001265550">
    <property type="component" value="Unassembled WGS sequence"/>
</dbReference>
<sequence length="472" mass="49973">MGWSSHRLRHCGWSAWCSTRTAIRTTYKRASRLSSASAHPISRATDFTPLLLNGRITMTNPQAAVYIVGVGMTPTGKFLDRDIKQLTAAAVNAALADAGLSISEIQSAYFSNATQGALEGQTMIRGQVVLRSMGFESIPIFNIENACASASSAFNLAVQYVRSGAGEIALAIGAEKMFCADKAKMFSVFDGAWDVATVEENKRRLLQMGHGIEPPEGSMSKAPYSLFMDIYAAFGRFHMREFGTTQRQIAAVSAKNHGHSVHNPLAQYRNAYTIDEVLAAPPITYPLTLPMCAPISDGAAAVVVCSEAALARMAKRERAIKVLASVIATGSTRRSEDLDQHITVKAAKQAYELAAVGPQDISLAEVHDATAIGEIVQSENLGFCAFGEGGPLAERGDTTIGGRIPINTSGGLESKGHPIGATGLGQLHELVVQLRGEAGARQVQGARLAIAENGGGLFGIEEAVAAITILGR</sequence>
<dbReference type="Gene3D" id="3.40.47.10">
    <property type="match status" value="1"/>
</dbReference>
<protein>
    <submittedName>
        <fullName evidence="3">Acetyl-CoA acetyltransferase</fullName>
    </submittedName>
</protein>
<feature type="domain" description="Thiolase N-terminal" evidence="1">
    <location>
        <begin position="65"/>
        <end position="267"/>
    </location>
</feature>
<feature type="domain" description="Thiolase C-terminal" evidence="2">
    <location>
        <begin position="329"/>
        <end position="459"/>
    </location>
</feature>
<evidence type="ECO:0000313" key="4">
    <source>
        <dbReference type="Proteomes" id="UP001265550"/>
    </source>
</evidence>
<dbReference type="CDD" id="cd00829">
    <property type="entry name" value="SCP-x_thiolase"/>
    <property type="match status" value="1"/>
</dbReference>
<dbReference type="Pfam" id="PF00108">
    <property type="entry name" value="Thiolase_N"/>
    <property type="match status" value="1"/>
</dbReference>
<accession>A0ABU1VG46</accession>
<dbReference type="SUPFAM" id="SSF53901">
    <property type="entry name" value="Thiolase-like"/>
    <property type="match status" value="2"/>
</dbReference>
<proteinExistence type="predicted"/>
<organism evidence="3 4">
    <name type="scientific">Hydrogenophaga laconesensis</name>
    <dbReference type="NCBI Taxonomy" id="1805971"/>
    <lineage>
        <taxon>Bacteria</taxon>
        <taxon>Pseudomonadati</taxon>
        <taxon>Pseudomonadota</taxon>
        <taxon>Betaproteobacteria</taxon>
        <taxon>Burkholderiales</taxon>
        <taxon>Comamonadaceae</taxon>
        <taxon>Hydrogenophaga</taxon>
    </lineage>
</organism>
<name>A0ABU1VG46_9BURK</name>
<keyword evidence="4" id="KW-1185">Reference proteome</keyword>
<dbReference type="PANTHER" id="PTHR42870">
    <property type="entry name" value="ACETYL-COA C-ACETYLTRANSFERASE"/>
    <property type="match status" value="1"/>
</dbReference>